<accession>A0A5B7IUB1</accession>
<dbReference type="AlphaFoldDB" id="A0A5B7IUB1"/>
<comment type="caution">
    <text evidence="1">The sequence shown here is derived from an EMBL/GenBank/DDBJ whole genome shotgun (WGS) entry which is preliminary data.</text>
</comment>
<organism evidence="1 2">
    <name type="scientific">Portunus trituberculatus</name>
    <name type="common">Swimming crab</name>
    <name type="synonym">Neptunus trituberculatus</name>
    <dbReference type="NCBI Taxonomy" id="210409"/>
    <lineage>
        <taxon>Eukaryota</taxon>
        <taxon>Metazoa</taxon>
        <taxon>Ecdysozoa</taxon>
        <taxon>Arthropoda</taxon>
        <taxon>Crustacea</taxon>
        <taxon>Multicrustacea</taxon>
        <taxon>Malacostraca</taxon>
        <taxon>Eumalacostraca</taxon>
        <taxon>Eucarida</taxon>
        <taxon>Decapoda</taxon>
        <taxon>Pleocyemata</taxon>
        <taxon>Brachyura</taxon>
        <taxon>Eubrachyura</taxon>
        <taxon>Portunoidea</taxon>
        <taxon>Portunidae</taxon>
        <taxon>Portuninae</taxon>
        <taxon>Portunus</taxon>
    </lineage>
</organism>
<evidence type="ECO:0000313" key="1">
    <source>
        <dbReference type="EMBL" id="MPC85739.1"/>
    </source>
</evidence>
<dbReference type="EMBL" id="VSRR010069393">
    <property type="protein sequence ID" value="MPC85739.1"/>
    <property type="molecule type" value="Genomic_DNA"/>
</dbReference>
<keyword evidence="2" id="KW-1185">Reference proteome</keyword>
<gene>
    <name evidence="1" type="ORF">E2C01_080527</name>
</gene>
<dbReference type="Proteomes" id="UP000324222">
    <property type="component" value="Unassembled WGS sequence"/>
</dbReference>
<proteinExistence type="predicted"/>
<protein>
    <submittedName>
        <fullName evidence="1">Uncharacterized protein</fullName>
    </submittedName>
</protein>
<reference evidence="1 2" key="1">
    <citation type="submission" date="2019-05" db="EMBL/GenBank/DDBJ databases">
        <title>Another draft genome of Portunus trituberculatus and its Hox gene families provides insights of decapod evolution.</title>
        <authorList>
            <person name="Jeong J.-H."/>
            <person name="Song I."/>
            <person name="Kim S."/>
            <person name="Choi T."/>
            <person name="Kim D."/>
            <person name="Ryu S."/>
            <person name="Kim W."/>
        </authorList>
    </citation>
    <scope>NUCLEOTIDE SEQUENCE [LARGE SCALE GENOMIC DNA]</scope>
    <source>
        <tissue evidence="1">Muscle</tissue>
    </source>
</reference>
<sequence length="106" mass="11631">MANKEDFIIFTTSEGCANLYGTVVVEGGEPCQHLRGGVCLQEELGAPRGSKTQDISPFGVVSSDLHLGTTEGYLFLNSQGRLWGEETTINILYKEIQMRSNQENTC</sequence>
<name>A0A5B7IUB1_PORTR</name>
<evidence type="ECO:0000313" key="2">
    <source>
        <dbReference type="Proteomes" id="UP000324222"/>
    </source>
</evidence>